<evidence type="ECO:0000313" key="5">
    <source>
        <dbReference type="EMBL" id="PXW99459.1"/>
    </source>
</evidence>
<sequence length="367" mass="39950">MTTHTTRPPLGNDATLGVACLGITHPHTSGRVRALQRLPNARMLGAADDSPLLQPFCDALGLTPRSKQEILDDPDVHVVYVHSKSYAMADLTIEALEAGKAVLCEKPAGRNSADARRIVEAVERTGGIVQVGYCWRYSPSVDKMQEVLQSGRLGKVLQVRAHGGCSHDEADTNHMKQPGDIGGAMFVISCHLFDRVIHHFGMPRSVNARITKFPGAMGPTSREDAAGAVLNYDDKIVVVDFFSWDSLPWLEAWDITAYGTAGMMSSRPSPSSYKIFDNGTVDGHREGWTEWSETGFPINWASKKTVYSPELAEIGNPVFFDRELSHFNKSVREGAPVVIPATQALNISTLIEALFASSAQAGSEVFL</sequence>
<dbReference type="Gene3D" id="3.40.50.720">
    <property type="entry name" value="NAD(P)-binding Rossmann-like Domain"/>
    <property type="match status" value="1"/>
</dbReference>
<proteinExistence type="inferred from homology"/>
<dbReference type="OrthoDB" id="9793050at2"/>
<dbReference type="RefSeq" id="WP_110399027.1">
    <property type="nucleotide sequence ID" value="NZ_QJJS01000001.1"/>
</dbReference>
<dbReference type="SUPFAM" id="SSF55347">
    <property type="entry name" value="Glyceraldehyde-3-phosphate dehydrogenase-like, C-terminal domain"/>
    <property type="match status" value="1"/>
</dbReference>
<dbReference type="Proteomes" id="UP000247811">
    <property type="component" value="Unassembled WGS sequence"/>
</dbReference>
<keyword evidence="2" id="KW-0560">Oxidoreductase</keyword>
<evidence type="ECO:0000313" key="6">
    <source>
        <dbReference type="Proteomes" id="UP000247811"/>
    </source>
</evidence>
<dbReference type="GO" id="GO:0016491">
    <property type="term" value="F:oxidoreductase activity"/>
    <property type="evidence" value="ECO:0007669"/>
    <property type="project" value="UniProtKB-KW"/>
</dbReference>
<dbReference type="InterPro" id="IPR000683">
    <property type="entry name" value="Gfo/Idh/MocA-like_OxRdtase_N"/>
</dbReference>
<dbReference type="InterPro" id="IPR036291">
    <property type="entry name" value="NAD(P)-bd_dom_sf"/>
</dbReference>
<feature type="domain" description="Gfo/Idh/MocA-like oxidoreductase N-terminal" evidence="3">
    <location>
        <begin position="56"/>
        <end position="133"/>
    </location>
</feature>
<dbReference type="PANTHER" id="PTHR43708">
    <property type="entry name" value="CONSERVED EXPRESSED OXIDOREDUCTASE (EUROFUNG)"/>
    <property type="match status" value="1"/>
</dbReference>
<comment type="caution">
    <text evidence="5">The sequence shown here is derived from an EMBL/GenBank/DDBJ whole genome shotgun (WGS) entry which is preliminary data.</text>
</comment>
<dbReference type="GO" id="GO:0000166">
    <property type="term" value="F:nucleotide binding"/>
    <property type="evidence" value="ECO:0007669"/>
    <property type="project" value="InterPro"/>
</dbReference>
<dbReference type="PANTHER" id="PTHR43708:SF5">
    <property type="entry name" value="CONSERVED EXPRESSED OXIDOREDUCTASE (EUROFUNG)-RELATED"/>
    <property type="match status" value="1"/>
</dbReference>
<dbReference type="InterPro" id="IPR051317">
    <property type="entry name" value="Gfo/Idh/MocA_oxidoreduct"/>
</dbReference>
<evidence type="ECO:0000259" key="3">
    <source>
        <dbReference type="Pfam" id="PF01408"/>
    </source>
</evidence>
<keyword evidence="6" id="KW-1185">Reference proteome</keyword>
<dbReference type="AlphaFoldDB" id="A0A318HDW7"/>
<name>A0A318HDW7_9BURK</name>
<dbReference type="InterPro" id="IPR055170">
    <property type="entry name" value="GFO_IDH_MocA-like_dom"/>
</dbReference>
<protein>
    <submittedName>
        <fullName evidence="5">Putative dehydrogenase</fullName>
    </submittedName>
</protein>
<comment type="similarity">
    <text evidence="1">Belongs to the Gfo/Idh/MocA family.</text>
</comment>
<feature type="domain" description="GFO/IDH/MocA-like oxidoreductase" evidence="4">
    <location>
        <begin position="142"/>
        <end position="264"/>
    </location>
</feature>
<dbReference type="Pfam" id="PF01408">
    <property type="entry name" value="GFO_IDH_MocA"/>
    <property type="match status" value="1"/>
</dbReference>
<evidence type="ECO:0000256" key="2">
    <source>
        <dbReference type="ARBA" id="ARBA00023002"/>
    </source>
</evidence>
<dbReference type="EMBL" id="QJJS01000001">
    <property type="protein sequence ID" value="PXW99459.1"/>
    <property type="molecule type" value="Genomic_DNA"/>
</dbReference>
<dbReference type="Pfam" id="PF22725">
    <property type="entry name" value="GFO_IDH_MocA_C3"/>
    <property type="match status" value="1"/>
</dbReference>
<accession>A0A318HDW7</accession>
<organism evidence="5 6">
    <name type="scientific">Sphaerotilus hippei</name>
    <dbReference type="NCBI Taxonomy" id="744406"/>
    <lineage>
        <taxon>Bacteria</taxon>
        <taxon>Pseudomonadati</taxon>
        <taxon>Pseudomonadota</taxon>
        <taxon>Betaproteobacteria</taxon>
        <taxon>Burkholderiales</taxon>
        <taxon>Sphaerotilaceae</taxon>
        <taxon>Sphaerotilus</taxon>
    </lineage>
</organism>
<dbReference type="SUPFAM" id="SSF51735">
    <property type="entry name" value="NAD(P)-binding Rossmann-fold domains"/>
    <property type="match status" value="1"/>
</dbReference>
<reference evidence="5 6" key="1">
    <citation type="submission" date="2018-05" db="EMBL/GenBank/DDBJ databases">
        <title>Genomic Encyclopedia of Type Strains, Phase IV (KMG-IV): sequencing the most valuable type-strain genomes for metagenomic binning, comparative biology and taxonomic classification.</title>
        <authorList>
            <person name="Goeker M."/>
        </authorList>
    </citation>
    <scope>NUCLEOTIDE SEQUENCE [LARGE SCALE GENOMIC DNA]</scope>
    <source>
        <strain evidence="5 6">DSM 566</strain>
    </source>
</reference>
<dbReference type="Gene3D" id="3.30.360.10">
    <property type="entry name" value="Dihydrodipicolinate Reductase, domain 2"/>
    <property type="match status" value="1"/>
</dbReference>
<evidence type="ECO:0000259" key="4">
    <source>
        <dbReference type="Pfam" id="PF22725"/>
    </source>
</evidence>
<evidence type="ECO:0000256" key="1">
    <source>
        <dbReference type="ARBA" id="ARBA00010928"/>
    </source>
</evidence>
<gene>
    <name evidence="5" type="ORF">C7444_101289</name>
</gene>